<accession>A0A7C4MN31</accession>
<proteinExistence type="inferred from homology"/>
<comment type="subcellular location">
    <subcellularLocation>
        <location evidence="12">Cell inner membrane</location>
        <topology evidence="12">Lipid-anchor</topology>
        <orientation evidence="12">Periplasmic side</orientation>
    </subcellularLocation>
</comment>
<evidence type="ECO:0000256" key="2">
    <source>
        <dbReference type="ARBA" id="ARBA00016337"/>
    </source>
</evidence>
<gene>
    <name evidence="13" type="ORF">ENS29_08505</name>
</gene>
<dbReference type="EMBL" id="DSUH01000199">
    <property type="protein sequence ID" value="HGU32883.1"/>
    <property type="molecule type" value="Genomic_DNA"/>
</dbReference>
<comment type="similarity">
    <text evidence="10 12">Belongs to the ApbE family.</text>
</comment>
<sequence>MQARRSRLLVVPTILIAVFLSAGGCNHRKEFRFSGATMGTTYHITVVAPFWSSLSRLEQLIREELLALNQSMSVYDPKSEISRFNAMTDTVAALEISDRFADVLEISNDVWRRTRGAFDPTVFPLVKLWGFNTDGSPKLPDAASIEAAKQRVGFDRVRFDARNRIGKTIPNVGIDLSAIAKGYGVDRVAGVVRNAGYTDFIVEIGGEVFAAGRKSDGQPWKIGINYPDVAAPPDLVYKTLLLSDRAVATSGNYRNFQNIEGKRYTHIIDPQTGTPIDNGIASVTVLADTCALADGLATGLMVMGPEQAIPLVEQWPGVDCLFLVKDAEGKLIEFASSGFGKTP</sequence>
<dbReference type="Pfam" id="PF02424">
    <property type="entry name" value="ApbE"/>
    <property type="match status" value="1"/>
</dbReference>
<evidence type="ECO:0000256" key="10">
    <source>
        <dbReference type="PIRNR" id="PIRNR006268"/>
    </source>
</evidence>
<keyword evidence="6 10" id="KW-0274">FAD</keyword>
<evidence type="ECO:0000256" key="11">
    <source>
        <dbReference type="PIRSR" id="PIRSR006268-2"/>
    </source>
</evidence>
<dbReference type="SUPFAM" id="SSF143631">
    <property type="entry name" value="ApbE-like"/>
    <property type="match status" value="1"/>
</dbReference>
<comment type="cofactor">
    <cofactor evidence="11">
        <name>Mg(2+)</name>
        <dbReference type="ChEBI" id="CHEBI:18420"/>
    </cofactor>
    <cofactor evidence="11">
        <name>Mn(2+)</name>
        <dbReference type="ChEBI" id="CHEBI:29035"/>
    </cofactor>
    <text evidence="11">Magnesium. Can also use manganese.</text>
</comment>
<evidence type="ECO:0000256" key="8">
    <source>
        <dbReference type="ARBA" id="ARBA00031306"/>
    </source>
</evidence>
<feature type="binding site" evidence="11">
    <location>
        <position position="298"/>
    </location>
    <ligand>
        <name>Mg(2+)</name>
        <dbReference type="ChEBI" id="CHEBI:18420"/>
    </ligand>
</feature>
<evidence type="ECO:0000256" key="12">
    <source>
        <dbReference type="RuleBase" id="RU363002"/>
    </source>
</evidence>
<dbReference type="GO" id="GO:0005886">
    <property type="term" value="C:plasma membrane"/>
    <property type="evidence" value="ECO:0007669"/>
    <property type="project" value="UniProtKB-SubCell"/>
</dbReference>
<keyword evidence="12" id="KW-0997">Cell inner membrane</keyword>
<organism evidence="13">
    <name type="scientific">Desulfatirhabdium butyrativorans</name>
    <dbReference type="NCBI Taxonomy" id="340467"/>
    <lineage>
        <taxon>Bacteria</taxon>
        <taxon>Pseudomonadati</taxon>
        <taxon>Thermodesulfobacteriota</taxon>
        <taxon>Desulfobacteria</taxon>
        <taxon>Desulfobacterales</taxon>
        <taxon>Desulfatirhabdiaceae</taxon>
        <taxon>Desulfatirhabdium</taxon>
    </lineage>
</organism>
<keyword evidence="3 10" id="KW-0285">Flavoprotein</keyword>
<evidence type="ECO:0000313" key="13">
    <source>
        <dbReference type="EMBL" id="HGU32883.1"/>
    </source>
</evidence>
<reference evidence="13" key="1">
    <citation type="journal article" date="2020" name="mSystems">
        <title>Genome- and Community-Level Interaction Insights into Carbon Utilization and Element Cycling Functions of Hydrothermarchaeota in Hydrothermal Sediment.</title>
        <authorList>
            <person name="Zhou Z."/>
            <person name="Liu Y."/>
            <person name="Xu W."/>
            <person name="Pan J."/>
            <person name="Luo Z.H."/>
            <person name="Li M."/>
        </authorList>
    </citation>
    <scope>NUCLEOTIDE SEQUENCE [LARGE SCALE GENOMIC DNA]</scope>
    <source>
        <strain evidence="13">SpSt-477</strain>
    </source>
</reference>
<dbReference type="Gene3D" id="3.10.520.10">
    <property type="entry name" value="ApbE-like domains"/>
    <property type="match status" value="1"/>
</dbReference>
<keyword evidence="12" id="KW-1003">Cell membrane</keyword>
<keyword evidence="12" id="KW-0449">Lipoprotein</keyword>
<comment type="catalytic activity">
    <reaction evidence="9 10 12">
        <text>L-threonyl-[protein] + FAD = FMN-L-threonyl-[protein] + AMP + H(+)</text>
        <dbReference type="Rhea" id="RHEA:36847"/>
        <dbReference type="Rhea" id="RHEA-COMP:11060"/>
        <dbReference type="Rhea" id="RHEA-COMP:11061"/>
        <dbReference type="ChEBI" id="CHEBI:15378"/>
        <dbReference type="ChEBI" id="CHEBI:30013"/>
        <dbReference type="ChEBI" id="CHEBI:57692"/>
        <dbReference type="ChEBI" id="CHEBI:74257"/>
        <dbReference type="ChEBI" id="CHEBI:456215"/>
        <dbReference type="EC" id="2.7.1.180"/>
    </reaction>
</comment>
<comment type="caution">
    <text evidence="13">The sequence shown here is derived from an EMBL/GenBank/DDBJ whole genome shotgun (WGS) entry which is preliminary data.</text>
</comment>
<feature type="binding site" evidence="11">
    <location>
        <position position="178"/>
    </location>
    <ligand>
        <name>Mg(2+)</name>
        <dbReference type="ChEBI" id="CHEBI:18420"/>
    </ligand>
</feature>
<feature type="binding site" evidence="11">
    <location>
        <position position="294"/>
    </location>
    <ligand>
        <name>Mg(2+)</name>
        <dbReference type="ChEBI" id="CHEBI:18420"/>
    </ligand>
</feature>
<dbReference type="EC" id="2.7.1.180" evidence="1 10"/>
<evidence type="ECO:0000256" key="7">
    <source>
        <dbReference type="ARBA" id="ARBA00022842"/>
    </source>
</evidence>
<keyword evidence="4 10" id="KW-0808">Transferase</keyword>
<comment type="function">
    <text evidence="12">Flavin transferase that catalyzes the transfer of the FMN moiety of FAD and its covalent binding to the hydroxyl group of a threonine residue in a target flavoprotein.</text>
</comment>
<dbReference type="PROSITE" id="PS51257">
    <property type="entry name" value="PROKAR_LIPOPROTEIN"/>
    <property type="match status" value="1"/>
</dbReference>
<keyword evidence="12" id="KW-0472">Membrane</keyword>
<name>A0A7C4MN31_9BACT</name>
<dbReference type="GO" id="GO:0016740">
    <property type="term" value="F:transferase activity"/>
    <property type="evidence" value="ECO:0007669"/>
    <property type="project" value="UniProtKB-UniRule"/>
</dbReference>
<dbReference type="PANTHER" id="PTHR30040">
    <property type="entry name" value="THIAMINE BIOSYNTHESIS LIPOPROTEIN APBE"/>
    <property type="match status" value="1"/>
</dbReference>
<keyword evidence="7 10" id="KW-0460">Magnesium</keyword>
<evidence type="ECO:0000256" key="3">
    <source>
        <dbReference type="ARBA" id="ARBA00022630"/>
    </source>
</evidence>
<protein>
    <recommendedName>
        <fullName evidence="2 10">FAD:protein FMN transferase</fullName>
        <ecNumber evidence="1 10">2.7.1.180</ecNumber>
    </recommendedName>
    <alternativeName>
        <fullName evidence="8 10">Flavin transferase</fullName>
    </alternativeName>
</protein>
<dbReference type="InterPro" id="IPR003374">
    <property type="entry name" value="ApbE-like_sf"/>
</dbReference>
<dbReference type="GO" id="GO:0046872">
    <property type="term" value="F:metal ion binding"/>
    <property type="evidence" value="ECO:0007669"/>
    <property type="project" value="UniProtKB-UniRule"/>
</dbReference>
<dbReference type="PIRSF" id="PIRSF006268">
    <property type="entry name" value="ApbE"/>
    <property type="match status" value="1"/>
</dbReference>
<dbReference type="AlphaFoldDB" id="A0A7C4MN31"/>
<evidence type="ECO:0000256" key="9">
    <source>
        <dbReference type="ARBA" id="ARBA00048540"/>
    </source>
</evidence>
<evidence type="ECO:0000256" key="4">
    <source>
        <dbReference type="ARBA" id="ARBA00022679"/>
    </source>
</evidence>
<evidence type="ECO:0000256" key="1">
    <source>
        <dbReference type="ARBA" id="ARBA00011955"/>
    </source>
</evidence>
<evidence type="ECO:0000256" key="6">
    <source>
        <dbReference type="ARBA" id="ARBA00022827"/>
    </source>
</evidence>
<keyword evidence="5 10" id="KW-0479">Metal-binding</keyword>
<dbReference type="InterPro" id="IPR024932">
    <property type="entry name" value="ApbE"/>
</dbReference>
<evidence type="ECO:0000256" key="5">
    <source>
        <dbReference type="ARBA" id="ARBA00022723"/>
    </source>
</evidence>
<dbReference type="PANTHER" id="PTHR30040:SF2">
    <property type="entry name" value="FAD:PROTEIN FMN TRANSFERASE"/>
    <property type="match status" value="1"/>
</dbReference>